<evidence type="ECO:0000256" key="1">
    <source>
        <dbReference type="SAM" id="Phobius"/>
    </source>
</evidence>
<protein>
    <submittedName>
        <fullName evidence="2">DoxX family protein</fullName>
    </submittedName>
</protein>
<gene>
    <name evidence="2" type="ORF">EWM62_13960</name>
</gene>
<keyword evidence="3" id="KW-1185">Reference proteome</keyword>
<dbReference type="AlphaFoldDB" id="A0A4V1ZBM3"/>
<sequence length="126" mass="13851">MKITMIIVRTLMGLLLLFASVVFLFKINMGKMPAMSEAAQTYNAGLATVHMMNIVKIIELICALMFISGRFVTLANIVIFPIAINILLFHATLAPSGVPAGAFLVVGCLFLAYYYRKNYAPLFAVK</sequence>
<organism evidence="2 3">
    <name type="scientific">Mucilaginibacter terrigena</name>
    <dbReference type="NCBI Taxonomy" id="2492395"/>
    <lineage>
        <taxon>Bacteria</taxon>
        <taxon>Pseudomonadati</taxon>
        <taxon>Bacteroidota</taxon>
        <taxon>Sphingobacteriia</taxon>
        <taxon>Sphingobacteriales</taxon>
        <taxon>Sphingobacteriaceae</taxon>
        <taxon>Mucilaginibacter</taxon>
    </lineage>
</organism>
<keyword evidence="1" id="KW-0472">Membrane</keyword>
<dbReference type="EMBL" id="SEWG01000005">
    <property type="protein sequence ID" value="RYU89427.1"/>
    <property type="molecule type" value="Genomic_DNA"/>
</dbReference>
<dbReference type="Proteomes" id="UP000293331">
    <property type="component" value="Unassembled WGS sequence"/>
</dbReference>
<keyword evidence="1" id="KW-1133">Transmembrane helix</keyword>
<evidence type="ECO:0000313" key="3">
    <source>
        <dbReference type="Proteomes" id="UP000293331"/>
    </source>
</evidence>
<feature type="transmembrane region" description="Helical" evidence="1">
    <location>
        <begin position="74"/>
        <end position="91"/>
    </location>
</feature>
<proteinExistence type="predicted"/>
<evidence type="ECO:0000313" key="2">
    <source>
        <dbReference type="EMBL" id="RYU89427.1"/>
    </source>
</evidence>
<dbReference type="OrthoDB" id="8161897at2"/>
<dbReference type="RefSeq" id="WP_129877285.1">
    <property type="nucleotide sequence ID" value="NZ_SEWG01000005.1"/>
</dbReference>
<reference evidence="2 3" key="1">
    <citation type="submission" date="2019-02" db="EMBL/GenBank/DDBJ databases">
        <title>Bacterial novel species Mucilaginibacter sp. 17JY9-4 isolated from soil.</title>
        <authorList>
            <person name="Jung H.-Y."/>
        </authorList>
    </citation>
    <scope>NUCLEOTIDE SEQUENCE [LARGE SCALE GENOMIC DNA]</scope>
    <source>
        <strain evidence="2 3">17JY9-4</strain>
    </source>
</reference>
<name>A0A4V1ZBM3_9SPHI</name>
<feature type="transmembrane region" description="Helical" evidence="1">
    <location>
        <begin position="97"/>
        <end position="115"/>
    </location>
</feature>
<feature type="transmembrane region" description="Helical" evidence="1">
    <location>
        <begin position="48"/>
        <end position="67"/>
    </location>
</feature>
<comment type="caution">
    <text evidence="2">The sequence shown here is derived from an EMBL/GenBank/DDBJ whole genome shotgun (WGS) entry which is preliminary data.</text>
</comment>
<accession>A0A4V1ZBM3</accession>
<keyword evidence="1" id="KW-0812">Transmembrane</keyword>